<dbReference type="SUPFAM" id="SSF63825">
    <property type="entry name" value="YWTD domain"/>
    <property type="match status" value="1"/>
</dbReference>
<dbReference type="OrthoDB" id="43744at2759"/>
<gene>
    <name evidence="2" type="ORF">GLOTRDRAFT_46210</name>
</gene>
<proteinExistence type="predicted"/>
<dbReference type="KEGG" id="gtr:GLOTRDRAFT_46210"/>
<evidence type="ECO:0000313" key="3">
    <source>
        <dbReference type="Proteomes" id="UP000030669"/>
    </source>
</evidence>
<dbReference type="PANTHER" id="PTHR43056">
    <property type="entry name" value="PEPTIDASE S9 PROLYL OLIGOPEPTIDASE"/>
    <property type="match status" value="1"/>
</dbReference>
<dbReference type="InterPro" id="IPR000095">
    <property type="entry name" value="CRIB_dom"/>
</dbReference>
<dbReference type="OMA" id="GYTTLCA"/>
<dbReference type="PANTHER" id="PTHR43056:SF5">
    <property type="entry name" value="PEPTIDASE S9 PROLYL OLIGOPEPTIDASE CATALYTIC DOMAIN-CONTAINING PROTEIN"/>
    <property type="match status" value="1"/>
</dbReference>
<dbReference type="HOGENOM" id="CLU_012236_1_0_1"/>
<dbReference type="Pfam" id="PF00326">
    <property type="entry name" value="Peptidase_S9"/>
    <property type="match status" value="1"/>
</dbReference>
<dbReference type="eggNOG" id="KOG2100">
    <property type="taxonomic scope" value="Eukaryota"/>
</dbReference>
<dbReference type="Gene3D" id="3.40.50.1820">
    <property type="entry name" value="alpha/beta hydrolase"/>
    <property type="match status" value="1"/>
</dbReference>
<sequence length="623" mass="68799">MAQKLAPYGTWTSPITAELITQSTINITDVLVDPVTGAIYHLEERPSEEGRAVVVETRTGQDVFGHWSARTGVQEYGGAAVTAYGGFVYFSHVVDNRVYRVKKGEAPEAVTPDYPSHRFADFAVHPRYPSLLVAILEDHTKPEPANVVTQLCIIDTDAKSVTPVVSGADFYAVPRFSPSGTHLTWQQWFHPDMPWEGAEIHIAPVTVQDGQLHVAGSTYVAGKRKEISATYPFWCSDDLLIFTSDEAGYHNPWTYRVSADKADALLPTVVEEDFSEAAWWLGGSYGAPLDDGTALLTAFRDGRSVLYIADVRNAALTEVDCPYVNVEHIRHVGADQVVFVATAADAALPSAIISLPQPLKLSVPPDDEPVHVVFYPPTNPEYAGSDQAGEKPPCVVNVHGGPNWKEYQWLDWIKQYFTSRGWAWLDVNYGGSTGYGRKYLDRLLGKWGIVDVQDCVRASRLLAAPPYSLIDPARVVIRGASAGGYTVLEALSTFPDAFAAGTSNYGVSDVAGLANDTHKYESHYMEKMMAGTPAEIPEVYKARSPIYHAEKIKSPLLIIHGKIDPIVPYKQAEEIAQNIRRRVGRVDYVLFEDEGHIWQKAKNIKFALEREIGFYEGVLGLRK</sequence>
<dbReference type="Proteomes" id="UP000030669">
    <property type="component" value="Unassembled WGS sequence"/>
</dbReference>
<feature type="domain" description="CRIB" evidence="1">
    <location>
        <begin position="319"/>
        <end position="333"/>
    </location>
</feature>
<reference evidence="2 3" key="1">
    <citation type="journal article" date="2012" name="Science">
        <title>The Paleozoic origin of enzymatic lignin decomposition reconstructed from 31 fungal genomes.</title>
        <authorList>
            <person name="Floudas D."/>
            <person name="Binder M."/>
            <person name="Riley R."/>
            <person name="Barry K."/>
            <person name="Blanchette R.A."/>
            <person name="Henrissat B."/>
            <person name="Martinez A.T."/>
            <person name="Otillar R."/>
            <person name="Spatafora J.W."/>
            <person name="Yadav J.S."/>
            <person name="Aerts A."/>
            <person name="Benoit I."/>
            <person name="Boyd A."/>
            <person name="Carlson A."/>
            <person name="Copeland A."/>
            <person name="Coutinho P.M."/>
            <person name="de Vries R.P."/>
            <person name="Ferreira P."/>
            <person name="Findley K."/>
            <person name="Foster B."/>
            <person name="Gaskell J."/>
            <person name="Glotzer D."/>
            <person name="Gorecki P."/>
            <person name="Heitman J."/>
            <person name="Hesse C."/>
            <person name="Hori C."/>
            <person name="Igarashi K."/>
            <person name="Jurgens J.A."/>
            <person name="Kallen N."/>
            <person name="Kersten P."/>
            <person name="Kohler A."/>
            <person name="Kuees U."/>
            <person name="Kumar T.K.A."/>
            <person name="Kuo A."/>
            <person name="LaButti K."/>
            <person name="Larrondo L.F."/>
            <person name="Lindquist E."/>
            <person name="Ling A."/>
            <person name="Lombard V."/>
            <person name="Lucas S."/>
            <person name="Lundell T."/>
            <person name="Martin R."/>
            <person name="McLaughlin D.J."/>
            <person name="Morgenstern I."/>
            <person name="Morin E."/>
            <person name="Murat C."/>
            <person name="Nagy L.G."/>
            <person name="Nolan M."/>
            <person name="Ohm R.A."/>
            <person name="Patyshakuliyeva A."/>
            <person name="Rokas A."/>
            <person name="Ruiz-Duenas F.J."/>
            <person name="Sabat G."/>
            <person name="Salamov A."/>
            <person name="Samejima M."/>
            <person name="Schmutz J."/>
            <person name="Slot J.C."/>
            <person name="St John F."/>
            <person name="Stenlid J."/>
            <person name="Sun H."/>
            <person name="Sun S."/>
            <person name="Syed K."/>
            <person name="Tsang A."/>
            <person name="Wiebenga A."/>
            <person name="Young D."/>
            <person name="Pisabarro A."/>
            <person name="Eastwood D.C."/>
            <person name="Martin F."/>
            <person name="Cullen D."/>
            <person name="Grigoriev I.V."/>
            <person name="Hibbett D.S."/>
        </authorList>
    </citation>
    <scope>NUCLEOTIDE SEQUENCE [LARGE SCALE GENOMIC DNA]</scope>
    <source>
        <strain evidence="2 3">ATCC 11539</strain>
    </source>
</reference>
<accession>S7Q056</accession>
<dbReference type="InterPro" id="IPR001375">
    <property type="entry name" value="Peptidase_S9_cat"/>
</dbReference>
<dbReference type="EMBL" id="KB469306">
    <property type="protein sequence ID" value="EPQ53311.1"/>
    <property type="molecule type" value="Genomic_DNA"/>
</dbReference>
<name>S7Q056_GLOTA</name>
<dbReference type="SUPFAM" id="SSF53474">
    <property type="entry name" value="alpha/beta-Hydrolases"/>
    <property type="match status" value="1"/>
</dbReference>
<dbReference type="RefSeq" id="XP_007868230.1">
    <property type="nucleotide sequence ID" value="XM_007870039.1"/>
</dbReference>
<keyword evidence="2" id="KW-0378">Hydrolase</keyword>
<organism evidence="2 3">
    <name type="scientific">Gloeophyllum trabeum (strain ATCC 11539 / FP-39264 / Madison 617)</name>
    <name type="common">Brown rot fungus</name>
    <dbReference type="NCBI Taxonomy" id="670483"/>
    <lineage>
        <taxon>Eukaryota</taxon>
        <taxon>Fungi</taxon>
        <taxon>Dikarya</taxon>
        <taxon>Basidiomycota</taxon>
        <taxon>Agaricomycotina</taxon>
        <taxon>Agaricomycetes</taxon>
        <taxon>Gloeophyllales</taxon>
        <taxon>Gloeophyllaceae</taxon>
        <taxon>Gloeophyllum</taxon>
    </lineage>
</organism>
<dbReference type="InterPro" id="IPR050585">
    <property type="entry name" value="Xaa-Pro_dipeptidyl-ppase/CocE"/>
</dbReference>
<dbReference type="PROSITE" id="PS50108">
    <property type="entry name" value="CRIB"/>
    <property type="match status" value="1"/>
</dbReference>
<protein>
    <submittedName>
        <fullName evidence="2">Alpha/beta-hydrolase</fullName>
    </submittedName>
</protein>
<evidence type="ECO:0000313" key="2">
    <source>
        <dbReference type="EMBL" id="EPQ53311.1"/>
    </source>
</evidence>
<evidence type="ECO:0000259" key="1">
    <source>
        <dbReference type="PROSITE" id="PS50108"/>
    </source>
</evidence>
<dbReference type="AlphaFoldDB" id="S7Q056"/>
<dbReference type="GO" id="GO:0008236">
    <property type="term" value="F:serine-type peptidase activity"/>
    <property type="evidence" value="ECO:0007669"/>
    <property type="project" value="InterPro"/>
</dbReference>
<dbReference type="GO" id="GO:0006508">
    <property type="term" value="P:proteolysis"/>
    <property type="evidence" value="ECO:0007669"/>
    <property type="project" value="InterPro"/>
</dbReference>
<keyword evidence="3" id="KW-1185">Reference proteome</keyword>
<dbReference type="InterPro" id="IPR029058">
    <property type="entry name" value="AB_hydrolase_fold"/>
</dbReference>
<dbReference type="GeneID" id="19306413"/>